<dbReference type="GO" id="GO:0045046">
    <property type="term" value="P:protein import into peroxisome membrane"/>
    <property type="evidence" value="ECO:0007669"/>
    <property type="project" value="TreeGrafter"/>
</dbReference>
<dbReference type="PANTHER" id="PTHR28080">
    <property type="entry name" value="PEROXISOMAL BIOGENESIS FACTOR 3"/>
    <property type="match status" value="1"/>
</dbReference>
<keyword evidence="6" id="KW-0812">Transmembrane</keyword>
<keyword evidence="8" id="KW-1185">Reference proteome</keyword>
<dbReference type="Proteomes" id="UP001652700">
    <property type="component" value="Unplaced"/>
</dbReference>
<dbReference type="EnsemblMetazoa" id="XM_050649606.1">
    <property type="protein sequence ID" value="XP_050505563.1"/>
    <property type="gene ID" value="LOC114343740"/>
</dbReference>
<evidence type="ECO:0000256" key="6">
    <source>
        <dbReference type="SAM" id="Phobius"/>
    </source>
</evidence>
<name>A0A6P7GW67_DIAVI</name>
<keyword evidence="6" id="KW-0472">Membrane</keyword>
<evidence type="ECO:0000256" key="4">
    <source>
        <dbReference type="ARBA" id="ARBA00025338"/>
    </source>
</evidence>
<dbReference type="RefSeq" id="XP_028153744.1">
    <property type="nucleotide sequence ID" value="XM_028297943.1"/>
</dbReference>
<dbReference type="GO" id="GO:0005778">
    <property type="term" value="C:peroxisomal membrane"/>
    <property type="evidence" value="ECO:0007669"/>
    <property type="project" value="InterPro"/>
</dbReference>
<feature type="transmembrane region" description="Helical" evidence="6">
    <location>
        <begin position="119"/>
        <end position="143"/>
    </location>
</feature>
<protein>
    <recommendedName>
        <fullName evidence="2">Peroxisomal biogenesis factor 3</fullName>
    </recommendedName>
    <alternativeName>
        <fullName evidence="5">Peroxisomal assembly protein PEX3</fullName>
    </alternativeName>
</protein>
<keyword evidence="6" id="KW-1133">Transmembrane helix</keyword>
<dbReference type="GO" id="GO:0030674">
    <property type="term" value="F:protein-macromolecule adaptor activity"/>
    <property type="evidence" value="ECO:0007669"/>
    <property type="project" value="TreeGrafter"/>
</dbReference>
<dbReference type="OrthoDB" id="45930at2759"/>
<evidence type="ECO:0000256" key="1">
    <source>
        <dbReference type="ARBA" id="ARBA00011494"/>
    </source>
</evidence>
<accession>A0A6P7GW67</accession>
<evidence type="ECO:0000256" key="5">
    <source>
        <dbReference type="ARBA" id="ARBA00029630"/>
    </source>
</evidence>
<reference evidence="9" key="1">
    <citation type="submission" date="2025-04" db="UniProtKB">
        <authorList>
            <consortium name="RefSeq"/>
        </authorList>
    </citation>
    <scope>IDENTIFICATION</scope>
    <source>
        <tissue evidence="9">Whole insect</tissue>
    </source>
</reference>
<dbReference type="InterPro" id="IPR006966">
    <property type="entry name" value="Peroxin-3"/>
</dbReference>
<proteinExistence type="predicted"/>
<evidence type="ECO:0000256" key="3">
    <source>
        <dbReference type="ARBA" id="ARBA00022593"/>
    </source>
</evidence>
<dbReference type="InParanoid" id="A0A6P7GW67"/>
<evidence type="ECO:0000313" key="7">
    <source>
        <dbReference type="EnsemblMetazoa" id="XP_050505563.1"/>
    </source>
</evidence>
<evidence type="ECO:0000313" key="8">
    <source>
        <dbReference type="Proteomes" id="UP001652700"/>
    </source>
</evidence>
<reference evidence="7" key="2">
    <citation type="submission" date="2025-05" db="UniProtKB">
        <authorList>
            <consortium name="EnsemblMetazoa"/>
        </authorList>
    </citation>
    <scope>IDENTIFICATION</scope>
</reference>
<dbReference type="PANTHER" id="PTHR28080:SF1">
    <property type="entry name" value="PEROXISOMAL BIOGENESIS FACTOR 3"/>
    <property type="match status" value="1"/>
</dbReference>
<organism evidence="9">
    <name type="scientific">Diabrotica virgifera virgifera</name>
    <name type="common">western corn rootworm</name>
    <dbReference type="NCBI Taxonomy" id="50390"/>
    <lineage>
        <taxon>Eukaryota</taxon>
        <taxon>Metazoa</taxon>
        <taxon>Ecdysozoa</taxon>
        <taxon>Arthropoda</taxon>
        <taxon>Hexapoda</taxon>
        <taxon>Insecta</taxon>
        <taxon>Pterygota</taxon>
        <taxon>Neoptera</taxon>
        <taxon>Endopterygota</taxon>
        <taxon>Coleoptera</taxon>
        <taxon>Polyphaga</taxon>
        <taxon>Cucujiformia</taxon>
        <taxon>Chrysomeloidea</taxon>
        <taxon>Chrysomelidae</taxon>
        <taxon>Galerucinae</taxon>
        <taxon>Diabroticina</taxon>
        <taxon>Diabroticites</taxon>
        <taxon>Diabrotica</taxon>
    </lineage>
</organism>
<dbReference type="Pfam" id="PF04882">
    <property type="entry name" value="Peroxin-3"/>
    <property type="match status" value="2"/>
</dbReference>
<evidence type="ECO:0000256" key="2">
    <source>
        <dbReference type="ARBA" id="ARBA00014294"/>
    </source>
</evidence>
<dbReference type="FunCoup" id="A0A6P7GW67">
    <property type="interactions" value="2029"/>
</dbReference>
<comment type="function">
    <text evidence="4">Involved in peroxisome biosynthesis and integrity. Assembles membrane vesicles before the matrix proteins are translocated. As a docking factor for PEX19, is necessary for the import of peroxisomal membrane proteins in the peroxisomes.</text>
</comment>
<keyword evidence="3" id="KW-0962">Peroxisome biogenesis</keyword>
<dbReference type="AlphaFoldDB" id="A0A6P7GW67"/>
<gene>
    <name evidence="9" type="primary">LOC114347216</name>
</gene>
<evidence type="ECO:0000313" key="9">
    <source>
        <dbReference type="RefSeq" id="XP_028153744.1"/>
    </source>
</evidence>
<comment type="subunit">
    <text evidence="1">Interacts with PEX19.</text>
</comment>
<sequence length="344" mass="39189">MTVFSKVQGFISRHRNKFYIGGAIISGSILLTKYAQYKLREWQERETKEFFDRNRKQNHFESIERTKSQTFSNFAVALLDLISDTVNTDEIIERLKTNPENKVELWNNLKVLVMTKVAVTVYSLVMLAVTLNIQLMIIGGYLYKDPNSIPTDVQEKYLAHCQNFINEGVKKLAKLIDNEVQKYVGNMELTKQLKLGDIENLNWSVQVALSSQRDGPIESFKSFIFSTEETSGDSIIYDNMLRDTADFLDSEEVKSLTTRCINQGFILLGDQLAELYTKGNMAGDASNSDESFKNPFELQKPLAKLIPLINGLLNKQSFPHALIQQLSSNKKLQTLNANVYESLL</sequence>